<comment type="similarity">
    <text evidence="1">Belongs to the LysR transcriptional regulatory family.</text>
</comment>
<dbReference type="Pfam" id="PF00126">
    <property type="entry name" value="HTH_1"/>
    <property type="match status" value="1"/>
</dbReference>
<dbReference type="SUPFAM" id="SSF46785">
    <property type="entry name" value="Winged helix' DNA-binding domain"/>
    <property type="match status" value="1"/>
</dbReference>
<evidence type="ECO:0000313" key="7">
    <source>
        <dbReference type="Proteomes" id="UP000216352"/>
    </source>
</evidence>
<dbReference type="PANTHER" id="PTHR30346">
    <property type="entry name" value="TRANSCRIPTIONAL DUAL REGULATOR HCAR-RELATED"/>
    <property type="match status" value="1"/>
</dbReference>
<evidence type="ECO:0000256" key="2">
    <source>
        <dbReference type="ARBA" id="ARBA00023015"/>
    </source>
</evidence>
<dbReference type="AlphaFoldDB" id="A0A261FL53"/>
<keyword evidence="7" id="KW-1185">Reference proteome</keyword>
<dbReference type="Gene3D" id="3.40.190.290">
    <property type="match status" value="1"/>
</dbReference>
<keyword evidence="3" id="KW-0238">DNA-binding</keyword>
<dbReference type="GO" id="GO:0003677">
    <property type="term" value="F:DNA binding"/>
    <property type="evidence" value="ECO:0007669"/>
    <property type="project" value="UniProtKB-KW"/>
</dbReference>
<dbReference type="PROSITE" id="PS50931">
    <property type="entry name" value="HTH_LYSR"/>
    <property type="match status" value="1"/>
</dbReference>
<protein>
    <submittedName>
        <fullName evidence="6">LysR family transcriptional regulator</fullName>
    </submittedName>
</protein>
<dbReference type="STRING" id="1603886.GCA_001895165_02320"/>
<comment type="caution">
    <text evidence="6">The sequence shown here is derived from an EMBL/GenBank/DDBJ whole genome shotgun (WGS) entry which is preliminary data.</text>
</comment>
<feature type="domain" description="HTH lysR-type" evidence="5">
    <location>
        <begin position="1"/>
        <end position="58"/>
    </location>
</feature>
<dbReference type="InterPro" id="IPR036390">
    <property type="entry name" value="WH_DNA-bd_sf"/>
</dbReference>
<dbReference type="GO" id="GO:0032993">
    <property type="term" value="C:protein-DNA complex"/>
    <property type="evidence" value="ECO:0007669"/>
    <property type="project" value="TreeGrafter"/>
</dbReference>
<dbReference type="EMBL" id="MWWX01000020">
    <property type="protein sequence ID" value="OZG59735.1"/>
    <property type="molecule type" value="Genomic_DNA"/>
</dbReference>
<evidence type="ECO:0000256" key="1">
    <source>
        <dbReference type="ARBA" id="ARBA00009437"/>
    </source>
</evidence>
<dbReference type="Gene3D" id="1.10.10.10">
    <property type="entry name" value="Winged helix-like DNA-binding domain superfamily/Winged helix DNA-binding domain"/>
    <property type="match status" value="1"/>
</dbReference>
<reference evidence="6 7" key="1">
    <citation type="journal article" date="2017" name="BMC Genomics">
        <title>Comparative genomic and phylogenomic analyses of the Bifidobacteriaceae family.</title>
        <authorList>
            <person name="Lugli G.A."/>
            <person name="Milani C."/>
            <person name="Turroni F."/>
            <person name="Duranti S."/>
            <person name="Mancabelli L."/>
            <person name="Mangifesta M."/>
            <person name="Ferrario C."/>
            <person name="Modesto M."/>
            <person name="Mattarelli P."/>
            <person name="Jiri K."/>
            <person name="van Sinderen D."/>
            <person name="Ventura M."/>
        </authorList>
    </citation>
    <scope>NUCLEOTIDE SEQUENCE [LARGE SCALE GENOMIC DNA]</scope>
    <source>
        <strain evidence="6 7">DSM 28807</strain>
    </source>
</reference>
<evidence type="ECO:0000259" key="5">
    <source>
        <dbReference type="PROSITE" id="PS50931"/>
    </source>
</evidence>
<keyword evidence="2" id="KW-0805">Transcription regulation</keyword>
<dbReference type="PANTHER" id="PTHR30346:SF0">
    <property type="entry name" value="HCA OPERON TRANSCRIPTIONAL ACTIVATOR HCAR"/>
    <property type="match status" value="1"/>
</dbReference>
<evidence type="ECO:0000256" key="4">
    <source>
        <dbReference type="ARBA" id="ARBA00023163"/>
    </source>
</evidence>
<gene>
    <name evidence="6" type="ORF">BLEM_2210</name>
</gene>
<dbReference type="FunFam" id="1.10.10.10:FF:000001">
    <property type="entry name" value="LysR family transcriptional regulator"/>
    <property type="match status" value="1"/>
</dbReference>
<dbReference type="InterPro" id="IPR000847">
    <property type="entry name" value="LysR_HTH_N"/>
</dbReference>
<dbReference type="PRINTS" id="PR00039">
    <property type="entry name" value="HTHLYSR"/>
</dbReference>
<organism evidence="6 7">
    <name type="scientific">Bifidobacterium lemurum</name>
    <dbReference type="NCBI Taxonomy" id="1603886"/>
    <lineage>
        <taxon>Bacteria</taxon>
        <taxon>Bacillati</taxon>
        <taxon>Actinomycetota</taxon>
        <taxon>Actinomycetes</taxon>
        <taxon>Bifidobacteriales</taxon>
        <taxon>Bifidobacteriaceae</taxon>
        <taxon>Bifidobacterium</taxon>
    </lineage>
</organism>
<accession>A0A261FL53</accession>
<sequence length="310" mass="34668">MIDNATKVFLSVVECGSFSKAASRLYVTPSAVMKQINRLESAIGVQLLERHPTGVAPTAAGQSYYKDARAMVDMEQAAIKRAKAAQTRQPTAVRIGDSQLNPSRPLLDAWYTAVKERPEWHLDERYKIIITPFSDEDTFDNIFARLNTDIDLLTSAIDDRYVNDTIGAVPLWESHLCVLVPGGHPLARIADFSLDDLNGYDIISAPVGAVHSIDALRAYLAGTHPDIHLVTTRIPMMGIATFNYCAVEGLPMLTHEAWANVHPAFVRLPIEWDFHENYGVLYAKSKRAELEPLIELISSRQFNPWRDRQP</sequence>
<dbReference type="Proteomes" id="UP000216352">
    <property type="component" value="Unassembled WGS sequence"/>
</dbReference>
<dbReference type="Pfam" id="PF03466">
    <property type="entry name" value="LysR_substrate"/>
    <property type="match status" value="1"/>
</dbReference>
<dbReference type="SUPFAM" id="SSF53850">
    <property type="entry name" value="Periplasmic binding protein-like II"/>
    <property type="match status" value="1"/>
</dbReference>
<proteinExistence type="inferred from homology"/>
<name>A0A261FL53_9BIFI</name>
<dbReference type="InterPro" id="IPR005119">
    <property type="entry name" value="LysR_subst-bd"/>
</dbReference>
<dbReference type="RefSeq" id="WP_072727149.1">
    <property type="nucleotide sequence ID" value="NZ_BDIS01000042.1"/>
</dbReference>
<dbReference type="InterPro" id="IPR036388">
    <property type="entry name" value="WH-like_DNA-bd_sf"/>
</dbReference>
<keyword evidence="4" id="KW-0804">Transcription</keyword>
<dbReference type="OrthoDB" id="3181812at2"/>
<dbReference type="GO" id="GO:0003700">
    <property type="term" value="F:DNA-binding transcription factor activity"/>
    <property type="evidence" value="ECO:0007669"/>
    <property type="project" value="InterPro"/>
</dbReference>
<evidence type="ECO:0000256" key="3">
    <source>
        <dbReference type="ARBA" id="ARBA00023125"/>
    </source>
</evidence>
<evidence type="ECO:0000313" key="6">
    <source>
        <dbReference type="EMBL" id="OZG59735.1"/>
    </source>
</evidence>